<dbReference type="SUPFAM" id="SSF52096">
    <property type="entry name" value="ClpP/crotonase"/>
    <property type="match status" value="1"/>
</dbReference>
<dbReference type="GO" id="GO:0006635">
    <property type="term" value="P:fatty acid beta-oxidation"/>
    <property type="evidence" value="ECO:0007669"/>
    <property type="project" value="TreeGrafter"/>
</dbReference>
<dbReference type="Gene3D" id="3.90.226.10">
    <property type="entry name" value="2-enoyl-CoA Hydratase, Chain A, domain 1"/>
    <property type="match status" value="1"/>
</dbReference>
<accession>A0A9P4I679</accession>
<sequence length="273" mass="30511">MGYGTLRTSQTGAVLRAVLDANDINVITWQLMMDLNELLDKLANDETVKIVVFESAVKDFFSAHLDLRPDAESKMPPMHPDYPNLIYFMGLMQKLSTVPVVTIALVEGRARAGGLDFMMACDMRFGVKDRAIVAPIEARVSLMSASIPAFINHMGLGRASEWFYSGHDMDAEAAEKYGILNRSFATSKEAKDYVDGYCATVGKLPRHNLREMKQYVAKRMYPLGSMEEINNRFVSLLQSEETAKLIPKLMELAPSGYGEEELNLSEVLMKAHE</sequence>
<evidence type="ECO:0000313" key="5">
    <source>
        <dbReference type="EMBL" id="KAF2093184.1"/>
    </source>
</evidence>
<evidence type="ECO:0000256" key="1">
    <source>
        <dbReference type="ARBA" id="ARBA00004685"/>
    </source>
</evidence>
<evidence type="ECO:0000256" key="4">
    <source>
        <dbReference type="RuleBase" id="RU003707"/>
    </source>
</evidence>
<dbReference type="InterPro" id="IPR029045">
    <property type="entry name" value="ClpP/crotonase-like_dom_sf"/>
</dbReference>
<keyword evidence="6" id="KW-1185">Reference proteome</keyword>
<proteinExistence type="inferred from homology"/>
<dbReference type="Proteomes" id="UP000799772">
    <property type="component" value="Unassembled WGS sequence"/>
</dbReference>
<keyword evidence="3" id="KW-0843">Virulence</keyword>
<protein>
    <submittedName>
        <fullName evidence="5">ClpP/crotonase</fullName>
    </submittedName>
</protein>
<evidence type="ECO:0000256" key="2">
    <source>
        <dbReference type="ARBA" id="ARBA00005254"/>
    </source>
</evidence>
<dbReference type="CDD" id="cd06558">
    <property type="entry name" value="crotonase-like"/>
    <property type="match status" value="1"/>
</dbReference>
<comment type="caution">
    <text evidence="5">The sequence shown here is derived from an EMBL/GenBank/DDBJ whole genome shotgun (WGS) entry which is preliminary data.</text>
</comment>
<evidence type="ECO:0000313" key="6">
    <source>
        <dbReference type="Proteomes" id="UP000799772"/>
    </source>
</evidence>
<dbReference type="InterPro" id="IPR001753">
    <property type="entry name" value="Enoyl-CoA_hydra/iso"/>
</dbReference>
<dbReference type="EMBL" id="ML978139">
    <property type="protein sequence ID" value="KAF2093184.1"/>
    <property type="molecule type" value="Genomic_DNA"/>
</dbReference>
<dbReference type="PANTHER" id="PTHR11941">
    <property type="entry name" value="ENOYL-COA HYDRATASE-RELATED"/>
    <property type="match status" value="1"/>
</dbReference>
<dbReference type="GO" id="GO:0003824">
    <property type="term" value="F:catalytic activity"/>
    <property type="evidence" value="ECO:0007669"/>
    <property type="project" value="InterPro"/>
</dbReference>
<gene>
    <name evidence="5" type="ORF">NA57DRAFT_61705</name>
</gene>
<name>A0A9P4I679_9PEZI</name>
<organism evidence="5 6">
    <name type="scientific">Rhizodiscina lignyota</name>
    <dbReference type="NCBI Taxonomy" id="1504668"/>
    <lineage>
        <taxon>Eukaryota</taxon>
        <taxon>Fungi</taxon>
        <taxon>Dikarya</taxon>
        <taxon>Ascomycota</taxon>
        <taxon>Pezizomycotina</taxon>
        <taxon>Dothideomycetes</taxon>
        <taxon>Pleosporomycetidae</taxon>
        <taxon>Aulographales</taxon>
        <taxon>Rhizodiscinaceae</taxon>
        <taxon>Rhizodiscina</taxon>
    </lineage>
</organism>
<dbReference type="OrthoDB" id="410701at2759"/>
<dbReference type="AlphaFoldDB" id="A0A9P4I679"/>
<evidence type="ECO:0000256" key="3">
    <source>
        <dbReference type="ARBA" id="ARBA00023026"/>
    </source>
</evidence>
<dbReference type="PROSITE" id="PS00166">
    <property type="entry name" value="ENOYL_COA_HYDRATASE"/>
    <property type="match status" value="1"/>
</dbReference>
<dbReference type="PANTHER" id="PTHR11941:SF54">
    <property type="entry name" value="ENOYL-COA HYDRATASE, MITOCHONDRIAL"/>
    <property type="match status" value="1"/>
</dbReference>
<reference evidence="5" key="1">
    <citation type="journal article" date="2020" name="Stud. Mycol.">
        <title>101 Dothideomycetes genomes: a test case for predicting lifestyles and emergence of pathogens.</title>
        <authorList>
            <person name="Haridas S."/>
            <person name="Albert R."/>
            <person name="Binder M."/>
            <person name="Bloem J."/>
            <person name="Labutti K."/>
            <person name="Salamov A."/>
            <person name="Andreopoulos B."/>
            <person name="Baker S."/>
            <person name="Barry K."/>
            <person name="Bills G."/>
            <person name="Bluhm B."/>
            <person name="Cannon C."/>
            <person name="Castanera R."/>
            <person name="Culley D."/>
            <person name="Daum C."/>
            <person name="Ezra D."/>
            <person name="Gonzalez J."/>
            <person name="Henrissat B."/>
            <person name="Kuo A."/>
            <person name="Liang C."/>
            <person name="Lipzen A."/>
            <person name="Lutzoni F."/>
            <person name="Magnuson J."/>
            <person name="Mondo S."/>
            <person name="Nolan M."/>
            <person name="Ohm R."/>
            <person name="Pangilinan J."/>
            <person name="Park H.-J."/>
            <person name="Ramirez L."/>
            <person name="Alfaro M."/>
            <person name="Sun H."/>
            <person name="Tritt A."/>
            <person name="Yoshinaga Y."/>
            <person name="Zwiers L.-H."/>
            <person name="Turgeon B."/>
            <person name="Goodwin S."/>
            <person name="Spatafora J."/>
            <person name="Crous P."/>
            <person name="Grigoriev I."/>
        </authorList>
    </citation>
    <scope>NUCLEOTIDE SEQUENCE</scope>
    <source>
        <strain evidence="5">CBS 133067</strain>
    </source>
</reference>
<dbReference type="Pfam" id="PF00378">
    <property type="entry name" value="ECH_1"/>
    <property type="match status" value="1"/>
</dbReference>
<dbReference type="InterPro" id="IPR018376">
    <property type="entry name" value="Enoyl-CoA_hyd/isom_CS"/>
</dbReference>
<comment type="similarity">
    <text evidence="2 4">Belongs to the enoyl-CoA hydratase/isomerase family.</text>
</comment>
<comment type="pathway">
    <text evidence="1">Mycotoxin biosynthesis.</text>
</comment>